<feature type="transmembrane region" description="Helical" evidence="1">
    <location>
        <begin position="7"/>
        <end position="26"/>
    </location>
</feature>
<keyword evidence="1" id="KW-0472">Membrane</keyword>
<proteinExistence type="predicted"/>
<protein>
    <submittedName>
        <fullName evidence="3">Uncharacterized protein</fullName>
    </submittedName>
</protein>
<dbReference type="Proteomes" id="UP000887575">
    <property type="component" value="Unassembled WGS sequence"/>
</dbReference>
<keyword evidence="1" id="KW-0812">Transmembrane</keyword>
<organism evidence="2 3">
    <name type="scientific">Mesorhabditis belari</name>
    <dbReference type="NCBI Taxonomy" id="2138241"/>
    <lineage>
        <taxon>Eukaryota</taxon>
        <taxon>Metazoa</taxon>
        <taxon>Ecdysozoa</taxon>
        <taxon>Nematoda</taxon>
        <taxon>Chromadorea</taxon>
        <taxon>Rhabditida</taxon>
        <taxon>Rhabditina</taxon>
        <taxon>Rhabditomorpha</taxon>
        <taxon>Rhabditoidea</taxon>
        <taxon>Rhabditidae</taxon>
        <taxon>Mesorhabditinae</taxon>
        <taxon>Mesorhabditis</taxon>
    </lineage>
</organism>
<feature type="transmembrane region" description="Helical" evidence="1">
    <location>
        <begin position="93"/>
        <end position="113"/>
    </location>
</feature>
<accession>A0AAF3EY84</accession>
<name>A0AAF3EY84_9BILA</name>
<evidence type="ECO:0000313" key="3">
    <source>
        <dbReference type="WBParaSite" id="MBELARI_LOCUS1905"/>
    </source>
</evidence>
<keyword evidence="1" id="KW-1133">Transmembrane helix</keyword>
<keyword evidence="2" id="KW-1185">Reference proteome</keyword>
<dbReference type="Pfam" id="PF10327">
    <property type="entry name" value="7TM_GPCR_Sri"/>
    <property type="match status" value="1"/>
</dbReference>
<dbReference type="AlphaFoldDB" id="A0AAF3EY84"/>
<dbReference type="InterPro" id="IPR019429">
    <property type="entry name" value="7TM_GPCR_serpentine_rcpt_Sri"/>
</dbReference>
<feature type="transmembrane region" description="Helical" evidence="1">
    <location>
        <begin position="46"/>
        <end position="73"/>
    </location>
</feature>
<evidence type="ECO:0000313" key="2">
    <source>
        <dbReference type="Proteomes" id="UP000887575"/>
    </source>
</evidence>
<dbReference type="WBParaSite" id="MBELARI_LOCUS1905">
    <property type="protein sequence ID" value="MBELARI_LOCUS1905"/>
    <property type="gene ID" value="MBELARI_LOCUS1905"/>
</dbReference>
<reference evidence="3" key="1">
    <citation type="submission" date="2024-02" db="UniProtKB">
        <authorList>
            <consortium name="WormBaseParasite"/>
        </authorList>
    </citation>
    <scope>IDENTIFICATION</scope>
</reference>
<sequence length="172" mass="20556">MKNYRYFILFYQISSTLFELLLHSVTMEFYFPALGARLYGFLYEIFHIHVTILFEIGLFLILNTLLATAQCFIYRHRLLLPEDHWLRFSLRNWVLILVFHYFLFLFIGSISILRLPLEHPPNAQGLEKLLEDYPEYSFLGTDVNAWIAYIYQPIFPPILNFSSNCYSFQFPS</sequence>
<evidence type="ECO:0000256" key="1">
    <source>
        <dbReference type="SAM" id="Phobius"/>
    </source>
</evidence>